<feature type="domain" description="4Fe-4S ferredoxin-type" evidence="5">
    <location>
        <begin position="498"/>
        <end position="528"/>
    </location>
</feature>
<dbReference type="RefSeq" id="WP_092616211.1">
    <property type="nucleotide sequence ID" value="NZ_FNCV01000002.1"/>
</dbReference>
<keyword evidence="2" id="KW-0408">Iron</keyword>
<dbReference type="EMBL" id="FNCV01000002">
    <property type="protein sequence ID" value="SDG76319.1"/>
    <property type="molecule type" value="Genomic_DNA"/>
</dbReference>
<feature type="compositionally biased region" description="Basic and acidic residues" evidence="4">
    <location>
        <begin position="294"/>
        <end position="303"/>
    </location>
</feature>
<organism evidence="6 7">
    <name type="scientific">Roseospirillum parvum</name>
    <dbReference type="NCBI Taxonomy" id="83401"/>
    <lineage>
        <taxon>Bacteria</taxon>
        <taxon>Pseudomonadati</taxon>
        <taxon>Pseudomonadota</taxon>
        <taxon>Alphaproteobacteria</taxon>
        <taxon>Rhodospirillales</taxon>
        <taxon>Rhodospirillaceae</taxon>
        <taxon>Roseospirillum</taxon>
    </lineage>
</organism>
<dbReference type="STRING" id="83401.SAMN05421742_102345"/>
<reference evidence="7" key="1">
    <citation type="submission" date="2016-10" db="EMBL/GenBank/DDBJ databases">
        <authorList>
            <person name="Varghese N."/>
            <person name="Submissions S."/>
        </authorList>
    </citation>
    <scope>NUCLEOTIDE SEQUENCE [LARGE SCALE GENOMIC DNA]</scope>
    <source>
        <strain evidence="7">930I</strain>
    </source>
</reference>
<keyword evidence="7" id="KW-1185">Reference proteome</keyword>
<dbReference type="Proteomes" id="UP000217076">
    <property type="component" value="Unassembled WGS sequence"/>
</dbReference>
<gene>
    <name evidence="6" type="ORF">SAMN05421742_102345</name>
</gene>
<dbReference type="AlphaFoldDB" id="A0A1G7WWQ3"/>
<protein>
    <recommendedName>
        <fullName evidence="5">4Fe-4S ferredoxin-type domain-containing protein</fullName>
    </recommendedName>
</protein>
<dbReference type="PROSITE" id="PS51379">
    <property type="entry name" value="4FE4S_FER_2"/>
    <property type="match status" value="1"/>
</dbReference>
<evidence type="ECO:0000256" key="4">
    <source>
        <dbReference type="SAM" id="MobiDB-lite"/>
    </source>
</evidence>
<name>A0A1G7WWQ3_9PROT</name>
<dbReference type="PROSITE" id="PS00198">
    <property type="entry name" value="4FE4S_FER_1"/>
    <property type="match status" value="1"/>
</dbReference>
<evidence type="ECO:0000256" key="2">
    <source>
        <dbReference type="ARBA" id="ARBA00023004"/>
    </source>
</evidence>
<keyword evidence="3" id="KW-0411">Iron-sulfur</keyword>
<proteinExistence type="predicted"/>
<dbReference type="GO" id="GO:0051536">
    <property type="term" value="F:iron-sulfur cluster binding"/>
    <property type="evidence" value="ECO:0007669"/>
    <property type="project" value="UniProtKB-KW"/>
</dbReference>
<evidence type="ECO:0000256" key="1">
    <source>
        <dbReference type="ARBA" id="ARBA00022723"/>
    </source>
</evidence>
<dbReference type="OrthoDB" id="9792185at2"/>
<dbReference type="InterPro" id="IPR017900">
    <property type="entry name" value="4Fe4S_Fe_S_CS"/>
</dbReference>
<sequence length="647" mass="70834">MKFFSDRTRPAHLGPFPLERLARQEHLPAVPEERRPRTLTLPDTILGREIAAQMALLDPFRDSLINRTQADIPDDPEYNTRVLKAAAYDLDAAMVGVCELPRDAVSDDRLVPPPHGHALVIVVEHAHPPGRDSRAEGWAEGATPGAAALMAMEIANALAAYIRTLGHDARAHAPGHSEVDLERLAVEAGVAQWRNGQAMSPFLLDNCEFAVVSSALPLVADDPLPDNVYIPMVSWSVGRGGSTPALERISERFRRSYHGRYPMHKIRRVRRPSAGFDDDNPPPRTPQPTLPFARDPDDPTLNRRDRRALRHPMTAAVRPMIEALAPLHDGPKAEEMVESLVQIGDPTANVRAIKSLAYMLGADMVGACPIPEFAWHTQRADGRPINPDHSHAVVILIDQGQANMMGSTGHDWVNGDPCPRTALRGSRIATLLAATLRGLGHDARAHGPADGELHHAPLILEAGLAEMSPVADRLINPYLGTRFRSVVVSTNLPLRGDMPLWFGLQKVCSKCRQCLRACPVGRIRLGFGGDSLGPSPDGAGPGRCELPTDPESGDITGQGVACDDCMRTCPYNNDGTWLKRALLDASIKSDIPRRTICLLDEFLIEDKMTPSKRWWHPLEMIDGVARWQEDQVITPPAAEEPEPTEST</sequence>
<evidence type="ECO:0000313" key="6">
    <source>
        <dbReference type="EMBL" id="SDG76319.1"/>
    </source>
</evidence>
<accession>A0A1G7WWQ3</accession>
<feature type="region of interest" description="Disordered" evidence="4">
    <location>
        <begin position="268"/>
        <end position="307"/>
    </location>
</feature>
<evidence type="ECO:0000259" key="5">
    <source>
        <dbReference type="PROSITE" id="PS51379"/>
    </source>
</evidence>
<evidence type="ECO:0000256" key="3">
    <source>
        <dbReference type="ARBA" id="ARBA00023014"/>
    </source>
</evidence>
<dbReference type="GO" id="GO:0046872">
    <property type="term" value="F:metal ion binding"/>
    <property type="evidence" value="ECO:0007669"/>
    <property type="project" value="UniProtKB-KW"/>
</dbReference>
<keyword evidence="1" id="KW-0479">Metal-binding</keyword>
<evidence type="ECO:0000313" key="7">
    <source>
        <dbReference type="Proteomes" id="UP000217076"/>
    </source>
</evidence>
<dbReference type="SUPFAM" id="SSF54862">
    <property type="entry name" value="4Fe-4S ferredoxins"/>
    <property type="match status" value="1"/>
</dbReference>
<dbReference type="InterPro" id="IPR017896">
    <property type="entry name" value="4Fe4S_Fe-S-bd"/>
</dbReference>